<dbReference type="EMBL" id="POTW01000048">
    <property type="protein sequence ID" value="PZF81924.1"/>
    <property type="molecule type" value="Genomic_DNA"/>
</dbReference>
<dbReference type="Gene3D" id="3.90.76.10">
    <property type="entry name" value="Dipeptide-binding Protein, Domain 1"/>
    <property type="match status" value="1"/>
</dbReference>
<keyword evidence="3 4" id="KW-0732">Signal</keyword>
<evidence type="ECO:0000256" key="2">
    <source>
        <dbReference type="ARBA" id="ARBA00022448"/>
    </source>
</evidence>
<dbReference type="Gene3D" id="3.40.190.10">
    <property type="entry name" value="Periplasmic binding protein-like II"/>
    <property type="match status" value="1"/>
</dbReference>
<comment type="caution">
    <text evidence="6">The sequence shown here is derived from an EMBL/GenBank/DDBJ whole genome shotgun (WGS) entry which is preliminary data.</text>
</comment>
<feature type="domain" description="Solute-binding protein family 5" evidence="5">
    <location>
        <begin position="88"/>
        <end position="460"/>
    </location>
</feature>
<evidence type="ECO:0000256" key="4">
    <source>
        <dbReference type="SAM" id="SignalP"/>
    </source>
</evidence>
<evidence type="ECO:0000259" key="5">
    <source>
        <dbReference type="Pfam" id="PF00496"/>
    </source>
</evidence>
<dbReference type="PROSITE" id="PS51257">
    <property type="entry name" value="PROKAR_LIPOPROTEIN"/>
    <property type="match status" value="1"/>
</dbReference>
<accession>A0A2W2BNM1</accession>
<name>A0A2W2BNM1_9ACTN</name>
<keyword evidence="7" id="KW-1185">Reference proteome</keyword>
<feature type="signal peptide" evidence="4">
    <location>
        <begin position="1"/>
        <end position="27"/>
    </location>
</feature>
<dbReference type="Proteomes" id="UP000248764">
    <property type="component" value="Unassembled WGS sequence"/>
</dbReference>
<dbReference type="GO" id="GO:0043190">
    <property type="term" value="C:ATP-binding cassette (ABC) transporter complex"/>
    <property type="evidence" value="ECO:0007669"/>
    <property type="project" value="InterPro"/>
</dbReference>
<evidence type="ECO:0000313" key="6">
    <source>
        <dbReference type="EMBL" id="PZF81924.1"/>
    </source>
</evidence>
<organism evidence="6 7">
    <name type="scientific">Jiangella anatolica</name>
    <dbReference type="NCBI Taxonomy" id="2670374"/>
    <lineage>
        <taxon>Bacteria</taxon>
        <taxon>Bacillati</taxon>
        <taxon>Actinomycetota</taxon>
        <taxon>Actinomycetes</taxon>
        <taxon>Jiangellales</taxon>
        <taxon>Jiangellaceae</taxon>
        <taxon>Jiangella</taxon>
    </lineage>
</organism>
<proteinExistence type="inferred from homology"/>
<dbReference type="GO" id="GO:0042597">
    <property type="term" value="C:periplasmic space"/>
    <property type="evidence" value="ECO:0007669"/>
    <property type="project" value="UniProtKB-ARBA"/>
</dbReference>
<gene>
    <name evidence="6" type="ORF">C1I92_19050</name>
</gene>
<comment type="similarity">
    <text evidence="1">Belongs to the bacterial solute-binding protein 5 family.</text>
</comment>
<dbReference type="InterPro" id="IPR030678">
    <property type="entry name" value="Peptide/Ni-bd"/>
</dbReference>
<dbReference type="PANTHER" id="PTHR30290:SF9">
    <property type="entry name" value="OLIGOPEPTIDE-BINDING PROTEIN APPA"/>
    <property type="match status" value="1"/>
</dbReference>
<evidence type="ECO:0000256" key="3">
    <source>
        <dbReference type="ARBA" id="ARBA00022729"/>
    </source>
</evidence>
<dbReference type="Pfam" id="PF00496">
    <property type="entry name" value="SBP_bac_5"/>
    <property type="match status" value="1"/>
</dbReference>
<dbReference type="InterPro" id="IPR039424">
    <property type="entry name" value="SBP_5"/>
</dbReference>
<evidence type="ECO:0000256" key="1">
    <source>
        <dbReference type="ARBA" id="ARBA00005695"/>
    </source>
</evidence>
<dbReference type="CDD" id="cd08493">
    <property type="entry name" value="PBP2_DppA_like"/>
    <property type="match status" value="1"/>
</dbReference>
<feature type="chain" id="PRO_5039104155" evidence="4">
    <location>
        <begin position="28"/>
        <end position="547"/>
    </location>
</feature>
<sequence length="547" mass="59662">MQDRKSRPRGRLLVVAAVLSLALSACASADSNSQSQSSEPVDGGVFRLATVAEPAGLDPALVFDGDSYRINAQIYETLVTLAPGTTSEVVPALATSYTPNEDATEWTFQLREGVTFHDGTPFDAAAVKFNFDRWKNFPEALQSRAELYGTVFGGFGDAGILESVDVVDERTVGLRLSAPRPDLPITLTLPVFSIASPAALQEYGADEVDAASSEFANEHPVGTGPFVFDSWTHGDRVELVRNEDYWDEPAHLDRIVFKAISDAAARLNAVQAGDVDGADMINPRDVEAVTANSSLQLALRGSCNSGFVAFKSDQEPFDDPRVRQAVSHAINKEAIVDRFFGETGEPAWLLMPESIPFHDDSLENPEYDPDLARELLAEAGEPNPVVDFWYPTDVTRPWLPDSQGIFQAIAADLEAVGFQVTPRSATWTAYLQDSKTPAYGLFLLGWSCDYGAADNFYGGAFGYIDSAPNPRYQYTSDEFVAALETAQVAPEDQREAAWAQVQRIVYDDLPVVPFVHGSSSLAFSTRVHGYEPNPVLVEHLDDVWLSD</sequence>
<protein>
    <submittedName>
        <fullName evidence="6">ABC transporter substrate-binding protein</fullName>
    </submittedName>
</protein>
<dbReference type="GO" id="GO:0015833">
    <property type="term" value="P:peptide transport"/>
    <property type="evidence" value="ECO:0007669"/>
    <property type="project" value="TreeGrafter"/>
</dbReference>
<dbReference type="RefSeq" id="WP_111256231.1">
    <property type="nucleotide sequence ID" value="NZ_POTW01000048.1"/>
</dbReference>
<evidence type="ECO:0000313" key="7">
    <source>
        <dbReference type="Proteomes" id="UP000248764"/>
    </source>
</evidence>
<dbReference type="InterPro" id="IPR000914">
    <property type="entry name" value="SBP_5_dom"/>
</dbReference>
<reference evidence="6 7" key="1">
    <citation type="submission" date="2018-01" db="EMBL/GenBank/DDBJ databases">
        <title>Draft genome sequence of Jiangella sp. GTF31.</title>
        <authorList>
            <person name="Sahin N."/>
            <person name="Ay H."/>
            <person name="Saygin H."/>
        </authorList>
    </citation>
    <scope>NUCLEOTIDE SEQUENCE [LARGE SCALE GENOMIC DNA]</scope>
    <source>
        <strain evidence="6 7">GTF31</strain>
    </source>
</reference>
<dbReference type="AlphaFoldDB" id="A0A2W2BNM1"/>
<dbReference type="Gene3D" id="3.10.105.10">
    <property type="entry name" value="Dipeptide-binding Protein, Domain 3"/>
    <property type="match status" value="1"/>
</dbReference>
<dbReference type="PANTHER" id="PTHR30290">
    <property type="entry name" value="PERIPLASMIC BINDING COMPONENT OF ABC TRANSPORTER"/>
    <property type="match status" value="1"/>
</dbReference>
<dbReference type="SUPFAM" id="SSF53850">
    <property type="entry name" value="Periplasmic binding protein-like II"/>
    <property type="match status" value="1"/>
</dbReference>
<dbReference type="PIRSF" id="PIRSF002741">
    <property type="entry name" value="MppA"/>
    <property type="match status" value="1"/>
</dbReference>
<dbReference type="GO" id="GO:1904680">
    <property type="term" value="F:peptide transmembrane transporter activity"/>
    <property type="evidence" value="ECO:0007669"/>
    <property type="project" value="TreeGrafter"/>
</dbReference>
<keyword evidence="2" id="KW-0813">Transport</keyword>